<feature type="compositionally biased region" description="Polar residues" evidence="1">
    <location>
        <begin position="27"/>
        <end position="37"/>
    </location>
</feature>
<dbReference type="OrthoDB" id="4210464at2759"/>
<evidence type="ECO:0000313" key="3">
    <source>
        <dbReference type="Proteomes" id="UP000054567"/>
    </source>
</evidence>
<reference evidence="3" key="3">
    <citation type="journal article" date="2010" name="Genome Res.">
        <title>Population genomic sequencing of Coccidioides fungi reveals recent hybridization and transposon control.</title>
        <authorList>
            <person name="Neafsey D.E."/>
            <person name="Barker B.M."/>
            <person name="Sharpton T.J."/>
            <person name="Stajich J.E."/>
            <person name="Park D.J."/>
            <person name="Whiston E."/>
            <person name="Hung C.-Y."/>
            <person name="McMahan C."/>
            <person name="White J."/>
            <person name="Sykes S."/>
            <person name="Heiman D."/>
            <person name="Young S."/>
            <person name="Zeng Q."/>
            <person name="Abouelleil A."/>
            <person name="Aftuck L."/>
            <person name="Bessette D."/>
            <person name="Brown A."/>
            <person name="FitzGerald M."/>
            <person name="Lui A."/>
            <person name="Macdonald J.P."/>
            <person name="Priest M."/>
            <person name="Orbach M.J."/>
            <person name="Galgiani J.N."/>
            <person name="Kirkland T.N."/>
            <person name="Cole G.T."/>
            <person name="Birren B.W."/>
            <person name="Henn M.R."/>
            <person name="Taylor J.W."/>
            <person name="Rounsley S.D."/>
        </authorList>
    </citation>
    <scope>NUCLEOTIDE SEQUENCE [LARGE SCALE GENOMIC DNA]</scope>
    <source>
        <strain evidence="3">RMSCC 3488</strain>
    </source>
</reference>
<feature type="region of interest" description="Disordered" evidence="1">
    <location>
        <begin position="1"/>
        <end position="37"/>
    </location>
</feature>
<dbReference type="VEuPathDB" id="FungiDB:CPAG_09641"/>
<reference evidence="2 3" key="1">
    <citation type="submission" date="2007-06" db="EMBL/GenBank/DDBJ databases">
        <title>The Genome Sequence of Coccidioides posadasii RMSCC_3488.</title>
        <authorList>
            <consortium name="Coccidioides Genome Resources Consortium"/>
            <consortium name="The Broad Institute Genome Sequencing Platform"/>
            <person name="Henn M.R."/>
            <person name="Sykes S."/>
            <person name="Young S."/>
            <person name="Jaffe D."/>
            <person name="Berlin A."/>
            <person name="Alvarez P."/>
            <person name="Butler J."/>
            <person name="Gnerre S."/>
            <person name="Grabherr M."/>
            <person name="Mauceli E."/>
            <person name="Brockman W."/>
            <person name="Kodira C."/>
            <person name="Alvarado L."/>
            <person name="Zeng Q."/>
            <person name="Crawford M."/>
            <person name="Antoine C."/>
            <person name="Devon K."/>
            <person name="Galgiani J."/>
            <person name="Orsborn K."/>
            <person name="Lewis M.L."/>
            <person name="Nusbaum C."/>
            <person name="Galagan J."/>
            <person name="Birren B."/>
        </authorList>
    </citation>
    <scope>NUCLEOTIDE SEQUENCE [LARGE SCALE GENOMIC DNA]</scope>
    <source>
        <strain evidence="2 3">RMSCC 3488</strain>
    </source>
</reference>
<feature type="region of interest" description="Disordered" evidence="1">
    <location>
        <begin position="82"/>
        <end position="113"/>
    </location>
</feature>
<evidence type="ECO:0000256" key="1">
    <source>
        <dbReference type="SAM" id="MobiDB-lite"/>
    </source>
</evidence>
<dbReference type="EMBL" id="DS268114">
    <property type="protein sequence ID" value="KMM73352.1"/>
    <property type="molecule type" value="Genomic_DNA"/>
</dbReference>
<feature type="compositionally biased region" description="Polar residues" evidence="1">
    <location>
        <begin position="91"/>
        <end position="113"/>
    </location>
</feature>
<organism evidence="2 3">
    <name type="scientific">Coccidioides posadasii RMSCC 3488</name>
    <dbReference type="NCBI Taxonomy" id="454284"/>
    <lineage>
        <taxon>Eukaryota</taxon>
        <taxon>Fungi</taxon>
        <taxon>Dikarya</taxon>
        <taxon>Ascomycota</taxon>
        <taxon>Pezizomycotina</taxon>
        <taxon>Eurotiomycetes</taxon>
        <taxon>Eurotiomycetidae</taxon>
        <taxon>Onygenales</taxon>
        <taxon>Onygenaceae</taxon>
        <taxon>Coccidioides</taxon>
    </lineage>
</organism>
<dbReference type="Proteomes" id="UP000054567">
    <property type="component" value="Unassembled WGS sequence"/>
</dbReference>
<gene>
    <name evidence="2" type="ORF">CPAG_09641</name>
</gene>
<dbReference type="AlphaFoldDB" id="A0A0J6IN56"/>
<reference evidence="3" key="2">
    <citation type="journal article" date="2009" name="Genome Res.">
        <title>Comparative genomic analyses of the human fungal pathogens Coccidioides and their relatives.</title>
        <authorList>
            <person name="Sharpton T.J."/>
            <person name="Stajich J.E."/>
            <person name="Rounsley S.D."/>
            <person name="Gardner M.J."/>
            <person name="Wortman J.R."/>
            <person name="Jordar V.S."/>
            <person name="Maiti R."/>
            <person name="Kodira C.D."/>
            <person name="Neafsey D.E."/>
            <person name="Zeng Q."/>
            <person name="Hung C.-Y."/>
            <person name="McMahan C."/>
            <person name="Muszewska A."/>
            <person name="Grynberg M."/>
            <person name="Mandel M.A."/>
            <person name="Kellner E.M."/>
            <person name="Barker B.M."/>
            <person name="Galgiani J.N."/>
            <person name="Orbach M.J."/>
            <person name="Kirkland T.N."/>
            <person name="Cole G.T."/>
            <person name="Henn M.R."/>
            <person name="Birren B.W."/>
            <person name="Taylor J.W."/>
        </authorList>
    </citation>
    <scope>NUCLEOTIDE SEQUENCE [LARGE SCALE GENOMIC DNA]</scope>
    <source>
        <strain evidence="3">RMSCC 3488</strain>
    </source>
</reference>
<evidence type="ECO:0000313" key="2">
    <source>
        <dbReference type="EMBL" id="KMM73352.1"/>
    </source>
</evidence>
<proteinExistence type="predicted"/>
<sequence>MTISGAEDDPLASISGADVGLDDKSFSDNGGNETDCTSICDEGKDGLPDVLEGDCSWLLRDLADALKDMVTDSTIRRSIRQSTTLKREPTSTHPVFDSNSTIQGPRRNSTGSKSIGSTLYCKFVGQDLVQAYEDLTIQSLKDSLS</sequence>
<feature type="compositionally biased region" description="Acidic residues" evidence="1">
    <location>
        <begin position="1"/>
        <end position="10"/>
    </location>
</feature>
<name>A0A0J6IN56_COCPO</name>
<accession>A0A0J6IN56</accession>
<protein>
    <submittedName>
        <fullName evidence="2">Uncharacterized protein</fullName>
    </submittedName>
</protein>